<evidence type="ECO:0000256" key="1">
    <source>
        <dbReference type="SAM" id="Phobius"/>
    </source>
</evidence>
<evidence type="ECO:0000313" key="3">
    <source>
        <dbReference type="Proteomes" id="UP000808337"/>
    </source>
</evidence>
<protein>
    <submittedName>
        <fullName evidence="2">Uncharacterized protein</fullName>
    </submittedName>
</protein>
<accession>A0A9D7XU78</accession>
<organism evidence="2 3">
    <name type="scientific">Candidatus Opimibacter skivensis</name>
    <dbReference type="NCBI Taxonomy" id="2982028"/>
    <lineage>
        <taxon>Bacteria</taxon>
        <taxon>Pseudomonadati</taxon>
        <taxon>Bacteroidota</taxon>
        <taxon>Saprospiria</taxon>
        <taxon>Saprospirales</taxon>
        <taxon>Saprospiraceae</taxon>
        <taxon>Candidatus Opimibacter</taxon>
    </lineage>
</organism>
<dbReference type="Proteomes" id="UP000808337">
    <property type="component" value="Unassembled WGS sequence"/>
</dbReference>
<name>A0A9D7XU78_9BACT</name>
<evidence type="ECO:0000313" key="2">
    <source>
        <dbReference type="EMBL" id="MBK9983442.1"/>
    </source>
</evidence>
<keyword evidence="1" id="KW-0472">Membrane</keyword>
<proteinExistence type="predicted"/>
<keyword evidence="1" id="KW-0812">Transmembrane</keyword>
<feature type="transmembrane region" description="Helical" evidence="1">
    <location>
        <begin position="136"/>
        <end position="153"/>
    </location>
</feature>
<keyword evidence="1" id="KW-1133">Transmembrane helix</keyword>
<reference evidence="2 3" key="1">
    <citation type="submission" date="2020-10" db="EMBL/GenBank/DDBJ databases">
        <title>Connecting structure to function with the recovery of over 1000 high-quality activated sludge metagenome-assembled genomes encoding full-length rRNA genes using long-read sequencing.</title>
        <authorList>
            <person name="Singleton C.M."/>
            <person name="Petriglieri F."/>
            <person name="Kristensen J.M."/>
            <person name="Kirkegaard R.H."/>
            <person name="Michaelsen T.Y."/>
            <person name="Andersen M.H."/>
            <person name="Karst S.M."/>
            <person name="Dueholm M.S."/>
            <person name="Nielsen P.H."/>
            <person name="Albertsen M."/>
        </authorList>
    </citation>
    <scope>NUCLEOTIDE SEQUENCE [LARGE SCALE GENOMIC DNA]</scope>
    <source>
        <strain evidence="2">Ribe_18-Q3-R11-54_MAXAC.273</strain>
    </source>
</reference>
<feature type="transmembrane region" description="Helical" evidence="1">
    <location>
        <begin position="173"/>
        <end position="190"/>
    </location>
</feature>
<gene>
    <name evidence="2" type="ORF">IPP15_13825</name>
</gene>
<dbReference type="AlphaFoldDB" id="A0A9D7XU78"/>
<feature type="transmembrane region" description="Helical" evidence="1">
    <location>
        <begin position="196"/>
        <end position="215"/>
    </location>
</feature>
<sequence length="354" mass="40051">MKFRIFNNEQLEEYILRWFNSAVYFSLIIALTYVLLHVFCKTPREQIKFLNTDQVDAVRTILGEHDTTLSIAQQDLVNFERVVMYLTHVLDVDDTAIVKDRIQIYSLESLPTLLSSIPFKVGSSFWLHGPMQYWEIVFWSIFGVIASIIYYGAEAIGRSEFDRNKIPGHIAKLVYAPISSLVIIFSFSLFVANGSIITTGISNAILVIAFILGFFSGRTVEFLNRLKNLVLPLGNDSVEGVPNSTSELQGSITGKIEVLDGSSPLEIEPKDIAIILQSSDDPSKITFTTNPDSNLNFEFKEIAPGHYWLMAEYVEKNTDLNKARAFRAERDLIVKDTDRVIKEDLTLKQITVAY</sequence>
<dbReference type="EMBL" id="JADKGY010000020">
    <property type="protein sequence ID" value="MBK9983442.1"/>
    <property type="molecule type" value="Genomic_DNA"/>
</dbReference>
<feature type="transmembrane region" description="Helical" evidence="1">
    <location>
        <begin position="21"/>
        <end position="39"/>
    </location>
</feature>
<comment type="caution">
    <text evidence="2">The sequence shown here is derived from an EMBL/GenBank/DDBJ whole genome shotgun (WGS) entry which is preliminary data.</text>
</comment>